<feature type="chain" id="PRO_5046714228" evidence="5">
    <location>
        <begin position="24"/>
        <end position="408"/>
    </location>
</feature>
<organism evidence="7 8">
    <name type="scientific">Pseudonocardia lutea</name>
    <dbReference type="NCBI Taxonomy" id="2172015"/>
    <lineage>
        <taxon>Bacteria</taxon>
        <taxon>Bacillati</taxon>
        <taxon>Actinomycetota</taxon>
        <taxon>Actinomycetes</taxon>
        <taxon>Pseudonocardiales</taxon>
        <taxon>Pseudonocardiaceae</taxon>
        <taxon>Pseudonocardia</taxon>
    </lineage>
</organism>
<dbReference type="SUPFAM" id="SSF53822">
    <property type="entry name" value="Periplasmic binding protein-like I"/>
    <property type="match status" value="1"/>
</dbReference>
<keyword evidence="2" id="KW-0813">Transport</keyword>
<evidence type="ECO:0000256" key="3">
    <source>
        <dbReference type="ARBA" id="ARBA00022729"/>
    </source>
</evidence>
<dbReference type="InterPro" id="IPR051010">
    <property type="entry name" value="BCAA_transport"/>
</dbReference>
<dbReference type="InterPro" id="IPR000709">
    <property type="entry name" value="Leu_Ile_Val-bd"/>
</dbReference>
<dbReference type="InterPro" id="IPR028082">
    <property type="entry name" value="Peripla_BP_I"/>
</dbReference>
<comment type="caution">
    <text evidence="7">The sequence shown here is derived from an EMBL/GenBank/DDBJ whole genome shotgun (WGS) entry which is preliminary data.</text>
</comment>
<evidence type="ECO:0000256" key="1">
    <source>
        <dbReference type="ARBA" id="ARBA00010062"/>
    </source>
</evidence>
<feature type="domain" description="HTH araC/xylS-type" evidence="6">
    <location>
        <begin position="291"/>
        <end position="331"/>
    </location>
</feature>
<evidence type="ECO:0000256" key="5">
    <source>
        <dbReference type="SAM" id="SignalP"/>
    </source>
</evidence>
<dbReference type="EMBL" id="JBHSQK010000087">
    <property type="protein sequence ID" value="MFC5951861.1"/>
    <property type="molecule type" value="Genomic_DNA"/>
</dbReference>
<dbReference type="Proteomes" id="UP001596119">
    <property type="component" value="Unassembled WGS sequence"/>
</dbReference>
<keyword evidence="8" id="KW-1185">Reference proteome</keyword>
<name>A0ABW1IDQ7_9PSEU</name>
<evidence type="ECO:0000256" key="2">
    <source>
        <dbReference type="ARBA" id="ARBA00022448"/>
    </source>
</evidence>
<dbReference type="PROSITE" id="PS51257">
    <property type="entry name" value="PROKAR_LIPOPROTEIN"/>
    <property type="match status" value="1"/>
</dbReference>
<dbReference type="InterPro" id="IPR028081">
    <property type="entry name" value="Leu-bd"/>
</dbReference>
<protein>
    <submittedName>
        <fullName evidence="7">ABC transporter substrate-binding protein</fullName>
    </submittedName>
</protein>
<evidence type="ECO:0000256" key="4">
    <source>
        <dbReference type="ARBA" id="ARBA00022970"/>
    </source>
</evidence>
<feature type="signal peptide" evidence="5">
    <location>
        <begin position="1"/>
        <end position="23"/>
    </location>
</feature>
<proteinExistence type="inferred from homology"/>
<dbReference type="Gene3D" id="3.40.50.2300">
    <property type="match status" value="2"/>
</dbReference>
<accession>A0ABW1IDQ7</accession>
<dbReference type="PANTHER" id="PTHR30483">
    <property type="entry name" value="LEUCINE-SPECIFIC-BINDING PROTEIN"/>
    <property type="match status" value="1"/>
</dbReference>
<dbReference type="PANTHER" id="PTHR30483:SF6">
    <property type="entry name" value="PERIPLASMIC BINDING PROTEIN OF ABC TRANSPORTER FOR NATURAL AMINO ACIDS"/>
    <property type="match status" value="1"/>
</dbReference>
<evidence type="ECO:0000313" key="7">
    <source>
        <dbReference type="EMBL" id="MFC5951861.1"/>
    </source>
</evidence>
<keyword evidence="4" id="KW-0029">Amino-acid transport</keyword>
<evidence type="ECO:0000259" key="6">
    <source>
        <dbReference type="PROSITE" id="PS01124"/>
    </source>
</evidence>
<comment type="similarity">
    <text evidence="1">Belongs to the leucine-binding protein family.</text>
</comment>
<evidence type="ECO:0000313" key="8">
    <source>
        <dbReference type="Proteomes" id="UP001596119"/>
    </source>
</evidence>
<gene>
    <name evidence="7" type="ORF">ACFQH9_26720</name>
</gene>
<dbReference type="PROSITE" id="PS01124">
    <property type="entry name" value="HTH_ARAC_FAMILY_2"/>
    <property type="match status" value="1"/>
</dbReference>
<dbReference type="InterPro" id="IPR018060">
    <property type="entry name" value="HTH_AraC"/>
</dbReference>
<dbReference type="PRINTS" id="PR00337">
    <property type="entry name" value="LEUILEVALBP"/>
</dbReference>
<reference evidence="8" key="1">
    <citation type="journal article" date="2019" name="Int. J. Syst. Evol. Microbiol.">
        <title>The Global Catalogue of Microorganisms (GCM) 10K type strain sequencing project: providing services to taxonomists for standard genome sequencing and annotation.</title>
        <authorList>
            <consortium name="The Broad Institute Genomics Platform"/>
            <consortium name="The Broad Institute Genome Sequencing Center for Infectious Disease"/>
            <person name="Wu L."/>
            <person name="Ma J."/>
        </authorList>
    </citation>
    <scope>NUCLEOTIDE SEQUENCE [LARGE SCALE GENOMIC DNA]</scope>
    <source>
        <strain evidence="8">CGMCC 4.7397</strain>
    </source>
</reference>
<sequence length="408" mass="41270">MRFTRMWTALCAVIGAVALTAGCANTGSAPSGDSGSGGSGASASGPVKIGVIVPLSGPAGPNGQDVLDAIQVQAAVINAEGGVLGRQLQIVAKDDQSNPANGVSAATQLAGEGVSVVMGGWNSPVTLAIQPVLVRAGILNITTIPQNATILGNADPDAVRLNAGNAVGAYVAGQYLTKNLGAKSVGYLLENDAYGKDLGALLTAQLQPAGVTVASEQTFDYSATDFRVPLSNIQGAAPQAVFSANAAESSGMPALAQQYARSGIGAPHVAALGTVSPKVIDLAGGSAVDGLLSADIYFPDVAPFNGYPENQKFADAFRQKTGNAPDKYAALGAQSVDVWAAAVAKAGTLDRQPVADAIHGQTFTDTVMGDVTFTDKGQMQTKVYAFTVEGGKIKVLDEVPVPGEVWNS</sequence>
<dbReference type="RefSeq" id="WP_379570217.1">
    <property type="nucleotide sequence ID" value="NZ_JBHSQK010000087.1"/>
</dbReference>
<dbReference type="Pfam" id="PF13458">
    <property type="entry name" value="Peripla_BP_6"/>
    <property type="match status" value="1"/>
</dbReference>
<keyword evidence="3 5" id="KW-0732">Signal</keyword>